<dbReference type="AlphaFoldDB" id="A0A849SG93"/>
<organism evidence="2 3">
    <name type="scientific">Eiseniibacteriota bacterium</name>
    <dbReference type="NCBI Taxonomy" id="2212470"/>
    <lineage>
        <taxon>Bacteria</taxon>
        <taxon>Candidatus Eiseniibacteriota</taxon>
    </lineage>
</organism>
<dbReference type="Gene3D" id="2.40.160.20">
    <property type="match status" value="1"/>
</dbReference>
<sequence length="205" mass="22091">MRKSLGTVFAVLLLSGAVPAMAATRIVLPRAGQVGIGVQGGYGTLLKAGDAGEEFGSGAAYSVRLRYRMRYERGIGLSFENNRFAVLEEKPFTGAFDSIAPERLDVFLTGFDFYQMFNTRSRNVSMLSLGAGLASQRVHLNDGETELSGDFSGDALYLSAGAGIERFSYGSIAIDLSTRYYAMFKDGKAAHNVQVALGLIFYAGY</sequence>
<proteinExistence type="predicted"/>
<feature type="signal peptide" evidence="1">
    <location>
        <begin position="1"/>
        <end position="22"/>
    </location>
</feature>
<evidence type="ECO:0000256" key="1">
    <source>
        <dbReference type="SAM" id="SignalP"/>
    </source>
</evidence>
<dbReference type="InterPro" id="IPR011250">
    <property type="entry name" value="OMP/PagP_B-barrel"/>
</dbReference>
<evidence type="ECO:0000313" key="3">
    <source>
        <dbReference type="Proteomes" id="UP000580839"/>
    </source>
</evidence>
<dbReference type="Proteomes" id="UP000580839">
    <property type="component" value="Unassembled WGS sequence"/>
</dbReference>
<keyword evidence="1" id="KW-0732">Signal</keyword>
<dbReference type="EMBL" id="JABFRW010000116">
    <property type="protein sequence ID" value="NOT34382.1"/>
    <property type="molecule type" value="Genomic_DNA"/>
</dbReference>
<comment type="caution">
    <text evidence="2">The sequence shown here is derived from an EMBL/GenBank/DDBJ whole genome shotgun (WGS) entry which is preliminary data.</text>
</comment>
<feature type="chain" id="PRO_5032886626" evidence="1">
    <location>
        <begin position="23"/>
        <end position="205"/>
    </location>
</feature>
<accession>A0A849SG93</accession>
<reference evidence="2 3" key="1">
    <citation type="submission" date="2020-04" db="EMBL/GenBank/DDBJ databases">
        <title>Metagenomic profiling of ammonia- and methane-oxidizing microorganisms in a Dutch drinking water treatment plant.</title>
        <authorList>
            <person name="Poghosyan L."/>
            <person name="Leucker S."/>
        </authorList>
    </citation>
    <scope>NUCLEOTIDE SEQUENCE [LARGE SCALE GENOMIC DNA]</scope>
    <source>
        <strain evidence="2">S-RSF-IL-03</strain>
    </source>
</reference>
<name>A0A849SG93_UNCEI</name>
<gene>
    <name evidence="2" type="ORF">HOP12_09455</name>
</gene>
<protein>
    <submittedName>
        <fullName evidence="2">Outer membrane beta-barrel protein</fullName>
    </submittedName>
</protein>
<dbReference type="SUPFAM" id="SSF56925">
    <property type="entry name" value="OMPA-like"/>
    <property type="match status" value="1"/>
</dbReference>
<evidence type="ECO:0000313" key="2">
    <source>
        <dbReference type="EMBL" id="NOT34382.1"/>
    </source>
</evidence>